<evidence type="ECO:0000313" key="2">
    <source>
        <dbReference type="Proteomes" id="UP001159200"/>
    </source>
</evidence>
<sequence>MIINEEDIGFNASRNTRFSNNINRNVRSVKWKKQEGEIAGLIDQINPLVKEESSYIKTKKPDKFLEYDRASYTQKAYDKQGESRNLTFTAAQSLKLDRYLKITHKGAHVATYEEVNKQDIPKKAIKKIEK</sequence>
<dbReference type="PANTHER" id="PTHR36433">
    <property type="entry name" value="HYPOTHETICAL CYTOSOLIC PROTEIN"/>
    <property type="match status" value="1"/>
</dbReference>
<dbReference type="InterPro" id="IPR036166">
    <property type="entry name" value="YxeA-like_sf"/>
</dbReference>
<protein>
    <submittedName>
        <fullName evidence="1">YxeA family protein</fullName>
    </submittedName>
</protein>
<reference evidence="1 2" key="1">
    <citation type="submission" date="2023-03" db="EMBL/GenBank/DDBJ databases">
        <title>Bacterial isolates from washroom surfaces on a university campus.</title>
        <authorList>
            <person name="Holman D.B."/>
            <person name="Gzyl K.E."/>
            <person name="Taheri A.E."/>
        </authorList>
    </citation>
    <scope>NUCLEOTIDE SEQUENCE [LARGE SCALE GENOMIC DNA]</scope>
    <source>
        <strain evidence="1 2">RD01</strain>
    </source>
</reference>
<dbReference type="PANTHER" id="PTHR36433:SF2">
    <property type="entry name" value="YXEA FAMILY PROTEIN"/>
    <property type="match status" value="1"/>
</dbReference>
<dbReference type="Proteomes" id="UP001159200">
    <property type="component" value="Unassembled WGS sequence"/>
</dbReference>
<evidence type="ECO:0000313" key="1">
    <source>
        <dbReference type="EMBL" id="MDH5157871.1"/>
    </source>
</evidence>
<keyword evidence="2" id="KW-1185">Reference proteome</keyword>
<proteinExistence type="predicted"/>
<dbReference type="Gene3D" id="2.40.50.480">
    <property type="match status" value="1"/>
</dbReference>
<comment type="caution">
    <text evidence="1">The sequence shown here is derived from an EMBL/GenBank/DDBJ whole genome shotgun (WGS) entry which is preliminary data.</text>
</comment>
<accession>A0ABT6IZJ1</accession>
<name>A0ABT6IZJ1_9STAP</name>
<dbReference type="NCBIfam" id="TIGR01655">
    <property type="entry name" value="yxeA_fam"/>
    <property type="match status" value="1"/>
</dbReference>
<organism evidence="1 2">
    <name type="scientific">Staphylococcus cohnii</name>
    <dbReference type="NCBI Taxonomy" id="29382"/>
    <lineage>
        <taxon>Bacteria</taxon>
        <taxon>Bacillati</taxon>
        <taxon>Bacillota</taxon>
        <taxon>Bacilli</taxon>
        <taxon>Bacillales</taxon>
        <taxon>Staphylococcaceae</taxon>
        <taxon>Staphylococcus</taxon>
        <taxon>Staphylococcus cohnii species complex</taxon>
    </lineage>
</organism>
<dbReference type="EMBL" id="JAROYR010000007">
    <property type="protein sequence ID" value="MDH5157871.1"/>
    <property type="molecule type" value="Genomic_DNA"/>
</dbReference>
<dbReference type="Pfam" id="PF06486">
    <property type="entry name" value="DUF1093"/>
    <property type="match status" value="1"/>
</dbReference>
<gene>
    <name evidence="1" type="ORF">P5X59_05980</name>
</gene>
<dbReference type="RefSeq" id="WP_280561735.1">
    <property type="nucleotide sequence ID" value="NZ_JAROYJ010000008.1"/>
</dbReference>
<dbReference type="InterPro" id="IPR006542">
    <property type="entry name" value="DUF1093"/>
</dbReference>
<dbReference type="SUPFAM" id="SSF159121">
    <property type="entry name" value="BC4932-like"/>
    <property type="match status" value="1"/>
</dbReference>